<evidence type="ECO:0000313" key="2">
    <source>
        <dbReference type="Proteomes" id="UP000234653"/>
    </source>
</evidence>
<organism evidence="1 2">
    <name type="scientific">Companilactobacillus alimentarius DSM 20249</name>
    <dbReference type="NCBI Taxonomy" id="1423720"/>
    <lineage>
        <taxon>Bacteria</taxon>
        <taxon>Bacillati</taxon>
        <taxon>Bacillota</taxon>
        <taxon>Bacilli</taxon>
        <taxon>Lactobacillales</taxon>
        <taxon>Lactobacillaceae</taxon>
        <taxon>Companilactobacillus</taxon>
    </lineage>
</organism>
<dbReference type="NCBIfam" id="NF046040">
    <property type="entry name" value="RelB_antitoxin"/>
    <property type="match status" value="1"/>
</dbReference>
<dbReference type="Pfam" id="PF19807">
    <property type="entry name" value="DUF6290"/>
    <property type="match status" value="1"/>
</dbReference>
<reference evidence="1 2" key="1">
    <citation type="submission" date="2016-12" db="EMBL/GenBank/DDBJ databases">
        <title>The whole genome sequencing and assembly of Lactobacillus alimentarius DSM 20249T strain.</title>
        <authorList>
            <person name="Lee Y.-J."/>
            <person name="Yi H."/>
            <person name="Bahn Y.-S."/>
            <person name="Kim J.F."/>
            <person name="Lee D.-W."/>
        </authorList>
    </citation>
    <scope>NUCLEOTIDE SEQUENCE [LARGE SCALE GENOMIC DNA]</scope>
    <source>
        <strain evidence="1 2">DSM 20249</strain>
    </source>
</reference>
<proteinExistence type="predicted"/>
<dbReference type="STRING" id="1423720.FC67_GL000939"/>
<accession>A0A2K9HN86</accession>
<evidence type="ECO:0000313" key="1">
    <source>
        <dbReference type="EMBL" id="AUI71623.1"/>
    </source>
</evidence>
<dbReference type="KEGG" id="lali:LA20249_05255"/>
<dbReference type="InterPro" id="IPR046257">
    <property type="entry name" value="DUF6290"/>
</dbReference>
<dbReference type="AlphaFoldDB" id="A0A2K9HN86"/>
<dbReference type="RefSeq" id="WP_057736783.1">
    <property type="nucleotide sequence ID" value="NZ_AZDQ01000003.1"/>
</dbReference>
<sequence>MANISFHLDDCDEKLIKNYAKSKNMSVSSLLLTAVVEKIEDEMDSKLYEQAMAESKNDDPKDITLSEVKQAMDQYYQ</sequence>
<dbReference type="EMBL" id="CP018867">
    <property type="protein sequence ID" value="AUI71623.1"/>
    <property type="molecule type" value="Genomic_DNA"/>
</dbReference>
<evidence type="ECO:0008006" key="3">
    <source>
        <dbReference type="Google" id="ProtNLM"/>
    </source>
</evidence>
<name>A0A2K9HN86_9LACO</name>
<gene>
    <name evidence="1" type="ORF">LA20249_05255</name>
</gene>
<protein>
    <recommendedName>
        <fullName evidence="3">CopG family transcriptional regulator</fullName>
    </recommendedName>
</protein>
<keyword evidence="2" id="KW-1185">Reference proteome</keyword>
<dbReference type="Proteomes" id="UP000234653">
    <property type="component" value="Chromosome"/>
</dbReference>
<dbReference type="OrthoDB" id="1691100at2"/>